<sequence length="289" mass="33837">MERRTRRDYAGKVRPESEHDHVSAGTDKPVVSVICPTYQRPAYIRQQVENFCAQTFGGGMEMLILDDSPEPSLFLDDSEYRERGIRYFYMPEHRLTIGKKLHMMSTLARGEIIAVFDDDDYYAPHYIERMVKFLGPADFCTLSRWFAYSPEQRAFGYWATDILSRTHFVFSPWESIRPMMTDGWNEEWVTGVLWGYGFSYVWRKSVFPRVEIADITFADQCWDLDFYQKLKGAGFKTVSAPDTEGLVIHILHSGATTKMFPQYILPDFLLEKYFPHYRPVDNRVSESRT</sequence>
<protein>
    <recommendedName>
        <fullName evidence="2">Glycosyltransferase 2-like domain-containing protein</fullName>
    </recommendedName>
</protein>
<keyword evidence="4" id="KW-1185">Reference proteome</keyword>
<feature type="compositionally biased region" description="Basic and acidic residues" evidence="1">
    <location>
        <begin position="1"/>
        <end position="22"/>
    </location>
</feature>
<comment type="caution">
    <text evidence="3">The sequence shown here is derived from an EMBL/GenBank/DDBJ whole genome shotgun (WGS) entry which is preliminary data.</text>
</comment>
<dbReference type="InterPro" id="IPR001173">
    <property type="entry name" value="Glyco_trans_2-like"/>
</dbReference>
<dbReference type="CDD" id="cd00761">
    <property type="entry name" value="Glyco_tranf_GTA_type"/>
    <property type="match status" value="1"/>
</dbReference>
<gene>
    <name evidence="3" type="ORF">GCM10023318_47580</name>
</gene>
<proteinExistence type="predicted"/>
<dbReference type="Gene3D" id="3.90.550.10">
    <property type="entry name" value="Spore Coat Polysaccharide Biosynthesis Protein SpsA, Chain A"/>
    <property type="match status" value="1"/>
</dbReference>
<dbReference type="PANTHER" id="PTHR22916">
    <property type="entry name" value="GLYCOSYLTRANSFERASE"/>
    <property type="match status" value="1"/>
</dbReference>
<reference evidence="4" key="1">
    <citation type="journal article" date="2019" name="Int. J. Syst. Evol. Microbiol.">
        <title>The Global Catalogue of Microorganisms (GCM) 10K type strain sequencing project: providing services to taxonomists for standard genome sequencing and annotation.</title>
        <authorList>
            <consortium name="The Broad Institute Genomics Platform"/>
            <consortium name="The Broad Institute Genome Sequencing Center for Infectious Disease"/>
            <person name="Wu L."/>
            <person name="Ma J."/>
        </authorList>
    </citation>
    <scope>NUCLEOTIDE SEQUENCE [LARGE SCALE GENOMIC DNA]</scope>
    <source>
        <strain evidence="4">JCM 18298</strain>
    </source>
</reference>
<dbReference type="InterPro" id="IPR029044">
    <property type="entry name" value="Nucleotide-diphossugar_trans"/>
</dbReference>
<accession>A0ABP9KT17</accession>
<feature type="region of interest" description="Disordered" evidence="1">
    <location>
        <begin position="1"/>
        <end position="25"/>
    </location>
</feature>
<dbReference type="PANTHER" id="PTHR22916:SF3">
    <property type="entry name" value="UDP-GLCNAC:BETAGAL BETA-1,3-N-ACETYLGLUCOSAMINYLTRANSFERASE-LIKE PROTEIN 1"/>
    <property type="match status" value="1"/>
</dbReference>
<dbReference type="EMBL" id="BAABJM010000005">
    <property type="protein sequence ID" value="GAA5063180.1"/>
    <property type="molecule type" value="Genomic_DNA"/>
</dbReference>
<organism evidence="3 4">
    <name type="scientific">Nocardia callitridis</name>
    <dbReference type="NCBI Taxonomy" id="648753"/>
    <lineage>
        <taxon>Bacteria</taxon>
        <taxon>Bacillati</taxon>
        <taxon>Actinomycetota</taxon>
        <taxon>Actinomycetes</taxon>
        <taxon>Mycobacteriales</taxon>
        <taxon>Nocardiaceae</taxon>
        <taxon>Nocardia</taxon>
    </lineage>
</organism>
<dbReference type="Pfam" id="PF00535">
    <property type="entry name" value="Glycos_transf_2"/>
    <property type="match status" value="1"/>
</dbReference>
<dbReference type="Proteomes" id="UP001500603">
    <property type="component" value="Unassembled WGS sequence"/>
</dbReference>
<evidence type="ECO:0000313" key="4">
    <source>
        <dbReference type="Proteomes" id="UP001500603"/>
    </source>
</evidence>
<evidence type="ECO:0000313" key="3">
    <source>
        <dbReference type="EMBL" id="GAA5063180.1"/>
    </source>
</evidence>
<evidence type="ECO:0000259" key="2">
    <source>
        <dbReference type="Pfam" id="PF00535"/>
    </source>
</evidence>
<evidence type="ECO:0000256" key="1">
    <source>
        <dbReference type="SAM" id="MobiDB-lite"/>
    </source>
</evidence>
<name>A0ABP9KT17_9NOCA</name>
<dbReference type="SUPFAM" id="SSF53448">
    <property type="entry name" value="Nucleotide-diphospho-sugar transferases"/>
    <property type="match status" value="1"/>
</dbReference>
<feature type="domain" description="Glycosyltransferase 2-like" evidence="2">
    <location>
        <begin position="32"/>
        <end position="149"/>
    </location>
</feature>